<evidence type="ECO:0000313" key="4">
    <source>
        <dbReference type="EMBL" id="MCI1187991.1"/>
    </source>
</evidence>
<gene>
    <name evidence="4" type="ORF">MON38_11220</name>
</gene>
<feature type="chain" id="PRO_5040884908" evidence="2">
    <location>
        <begin position="21"/>
        <end position="930"/>
    </location>
</feature>
<dbReference type="SUPFAM" id="SSF56935">
    <property type="entry name" value="Porins"/>
    <property type="match status" value="1"/>
</dbReference>
<dbReference type="EMBL" id="JALBGC010000003">
    <property type="protein sequence ID" value="MCI1187991.1"/>
    <property type="molecule type" value="Genomic_DNA"/>
</dbReference>
<evidence type="ECO:0000313" key="5">
    <source>
        <dbReference type="Proteomes" id="UP001139193"/>
    </source>
</evidence>
<name>A0A9X1VKL4_9BACT</name>
<feature type="region of interest" description="Disordered" evidence="1">
    <location>
        <begin position="20"/>
        <end position="64"/>
    </location>
</feature>
<keyword evidence="2" id="KW-0732">Signal</keyword>
<reference evidence="4" key="1">
    <citation type="submission" date="2022-03" db="EMBL/GenBank/DDBJ databases">
        <title>Bacterial whole genome sequence for Hymenobacter sp. DH14.</title>
        <authorList>
            <person name="Le V."/>
        </authorList>
    </citation>
    <scope>NUCLEOTIDE SEQUENCE</scope>
    <source>
        <strain evidence="4">DH14</strain>
    </source>
</reference>
<feature type="domain" description="TonB-dependent receptor plug" evidence="3">
    <location>
        <begin position="61"/>
        <end position="198"/>
    </location>
</feature>
<keyword evidence="5" id="KW-1185">Reference proteome</keyword>
<dbReference type="Pfam" id="PF07715">
    <property type="entry name" value="Plug"/>
    <property type="match status" value="1"/>
</dbReference>
<comment type="caution">
    <text evidence="4">The sequence shown here is derived from an EMBL/GenBank/DDBJ whole genome shotgun (WGS) entry which is preliminary data.</text>
</comment>
<proteinExistence type="predicted"/>
<evidence type="ECO:0000259" key="3">
    <source>
        <dbReference type="Pfam" id="PF07715"/>
    </source>
</evidence>
<feature type="signal peptide" evidence="2">
    <location>
        <begin position="1"/>
        <end position="20"/>
    </location>
</feature>
<accession>A0A9X1VKL4</accession>
<evidence type="ECO:0000256" key="2">
    <source>
        <dbReference type="SAM" id="SignalP"/>
    </source>
</evidence>
<dbReference type="InterPro" id="IPR037066">
    <property type="entry name" value="Plug_dom_sf"/>
</dbReference>
<protein>
    <submittedName>
        <fullName evidence="4">TonB-dependent receptor plug domain-containing protein</fullName>
    </submittedName>
</protein>
<organism evidence="4 5">
    <name type="scientific">Hymenobacter cyanobacteriorum</name>
    <dbReference type="NCBI Taxonomy" id="2926463"/>
    <lineage>
        <taxon>Bacteria</taxon>
        <taxon>Pseudomonadati</taxon>
        <taxon>Bacteroidota</taxon>
        <taxon>Cytophagia</taxon>
        <taxon>Cytophagales</taxon>
        <taxon>Hymenobacteraceae</taxon>
        <taxon>Hymenobacter</taxon>
    </lineage>
</organism>
<evidence type="ECO:0000256" key="1">
    <source>
        <dbReference type="SAM" id="MobiDB-lite"/>
    </source>
</evidence>
<dbReference type="Proteomes" id="UP001139193">
    <property type="component" value="Unassembled WGS sequence"/>
</dbReference>
<dbReference type="Gene3D" id="2.170.130.10">
    <property type="entry name" value="TonB-dependent receptor, plug domain"/>
    <property type="match status" value="1"/>
</dbReference>
<dbReference type="AlphaFoldDB" id="A0A9X1VKL4"/>
<dbReference type="RefSeq" id="WP_241936259.1">
    <property type="nucleotide sequence ID" value="NZ_JALBGC010000003.1"/>
</dbReference>
<sequence length="930" mass="100414">MTKRYYFGLLAAALARPAAAQSSNPAPPLPAPPAVADTLRRPPFRGELPDSLAPAPAPGGTVQVQGQEQPARPFLTVQDQLHAVAGVQVTPYDGSPGSGSVVRIRGASVAQGQAQPLYVVDGLPALNDDLTPGQSPGLFSLAAARFFDQYYQANIAEQNAETGASPLQVLPPEAIASIEVLAGPAAVARYGPLGANGVVSIQTRRGLAGRPLRVHYRAYVGVQQVRQRYELLEASEYAALANEATRQRFGPSVPLPFADTNLGAGTNWQAETYRLAGLQQHNVSLDGGRGNTTYLLGLDYRRQAGVLHGSDLTRLGLRLALDQRVGTHLTLRGTAALGQTDQHLPNTFGTQGAVQAALLAPPNQTVRDAQGNYSGYGPYTYYPSAQLTFTNPLAIAELAYRAPRTRRALAQLAATYTPLAHLTVEAAANFQRTVLAADGQLPVYSLTNGQLRAPSSSYSATTQAYRISQWGARLAVRYHRQLGTRHAVGAEIDYQYQAADVFARSELRGQPNPSSGFPASMSYVEQRGEFRLHRPWAALHYSFDSTLAVQAGLSYGHYRDANRTEYYPSAELSWQAGTRWRLWLGAARTSTLGMGYSAGGPARLDNRPVGPAPYQSPLYTDQAETGLRLGRRHGRLTGQLVAYQRTSYHALIGTQVPVSTSGGTFTYLTVFDEATIRNQGLELTLTADWQRGRLQGTTRLVGSLNRNRLRENNGVPPFNEVYDNQPTGAFYGYQQEGLNADGSLRFRQRPGSSYAVLNQAVLGSGIPAQLLGLSQQLRLGRLALDAQVDGLFGYQVINQQLNFLDLPSGSFNSATTVRDRWTPTHTNTTVPVAGTSFGSPYLGANSISDRLLESGNNVRLSSLTLTYRLRQTATQDISIWVGGQNLFVLTAYRGYDPNVSSGGSTPYQAGQDYGAVPVPRTWLLGVKADF</sequence>
<keyword evidence="4" id="KW-0675">Receptor</keyword>
<dbReference type="InterPro" id="IPR012910">
    <property type="entry name" value="Plug_dom"/>
</dbReference>